<comment type="catalytic activity">
    <reaction evidence="4">
        <text>RX + glutathione = an S-substituted glutathione + a halide anion + H(+)</text>
        <dbReference type="Rhea" id="RHEA:16437"/>
        <dbReference type="ChEBI" id="CHEBI:15378"/>
        <dbReference type="ChEBI" id="CHEBI:16042"/>
        <dbReference type="ChEBI" id="CHEBI:17792"/>
        <dbReference type="ChEBI" id="CHEBI:57925"/>
        <dbReference type="ChEBI" id="CHEBI:90779"/>
        <dbReference type="EC" id="2.5.1.18"/>
    </reaction>
</comment>
<dbReference type="PROSITE" id="PS50404">
    <property type="entry name" value="GST_NTER"/>
    <property type="match status" value="1"/>
</dbReference>
<dbReference type="InterPro" id="IPR040079">
    <property type="entry name" value="Glutathione_S-Trfase"/>
</dbReference>
<dbReference type="PANTHER" id="PTHR11571:SF224">
    <property type="entry name" value="HEMATOPOIETIC PROSTAGLANDIN D SYNTHASE"/>
    <property type="match status" value="1"/>
</dbReference>
<dbReference type="AlphaFoldDB" id="A0A1I8AWM8"/>
<evidence type="ECO:0000256" key="4">
    <source>
        <dbReference type="ARBA" id="ARBA00047960"/>
    </source>
</evidence>
<name>A0A1I8AWM8_9BILA</name>
<dbReference type="GO" id="GO:0006749">
    <property type="term" value="P:glutathione metabolic process"/>
    <property type="evidence" value="ECO:0007669"/>
    <property type="project" value="TreeGrafter"/>
</dbReference>
<dbReference type="GO" id="GO:0004364">
    <property type="term" value="F:glutathione transferase activity"/>
    <property type="evidence" value="ECO:0007669"/>
    <property type="project" value="UniProtKB-EC"/>
</dbReference>
<sequence length="138" mass="15840">MVYKVHYFENLGGRVEFTKVLLEYGKIPYEMVNIPAAEWPKLKSTYPEGHVPVLEYEGKFLTQSLSIAQYFAKKLNLLGKNDWEEAQAYSFVLSIEDTISALKPNSRIMKIVKGETTPEEEEEATKILDKATKTQDIF</sequence>
<dbReference type="Gene3D" id="1.20.1050.10">
    <property type="match status" value="1"/>
</dbReference>
<dbReference type="EC" id="2.5.1.18" evidence="1"/>
<dbReference type="SUPFAM" id="SSF52833">
    <property type="entry name" value="Thioredoxin-like"/>
    <property type="match status" value="1"/>
</dbReference>
<keyword evidence="2" id="KW-0808">Transferase</keyword>
<evidence type="ECO:0000256" key="2">
    <source>
        <dbReference type="ARBA" id="ARBA00022679"/>
    </source>
</evidence>
<accession>A0A1I8AWM8</accession>
<protein>
    <recommendedName>
        <fullName evidence="1">glutathione transferase</fullName>
        <ecNumber evidence="1">2.5.1.18</ecNumber>
    </recommendedName>
</protein>
<dbReference type="Proteomes" id="UP000095287">
    <property type="component" value="Unplaced"/>
</dbReference>
<evidence type="ECO:0000313" key="7">
    <source>
        <dbReference type="WBParaSite" id="L893_g9710.t1"/>
    </source>
</evidence>
<dbReference type="InterPro" id="IPR050213">
    <property type="entry name" value="GST_superfamily"/>
</dbReference>
<dbReference type="SFLD" id="SFLDS00019">
    <property type="entry name" value="Glutathione_Transferase_(cytos"/>
    <property type="match status" value="1"/>
</dbReference>
<dbReference type="PANTHER" id="PTHR11571">
    <property type="entry name" value="GLUTATHIONE S-TRANSFERASE"/>
    <property type="match status" value="1"/>
</dbReference>
<dbReference type="InterPro" id="IPR004045">
    <property type="entry name" value="Glutathione_S-Trfase_N"/>
</dbReference>
<evidence type="ECO:0000259" key="5">
    <source>
        <dbReference type="PROSITE" id="PS50404"/>
    </source>
</evidence>
<evidence type="ECO:0000256" key="3">
    <source>
        <dbReference type="ARBA" id="ARBA00038317"/>
    </source>
</evidence>
<dbReference type="WBParaSite" id="L893_g9710.t1">
    <property type="protein sequence ID" value="L893_g9710.t1"/>
    <property type="gene ID" value="L893_g9710"/>
</dbReference>
<dbReference type="Pfam" id="PF02798">
    <property type="entry name" value="GST_N"/>
    <property type="match status" value="1"/>
</dbReference>
<reference evidence="7" key="1">
    <citation type="submission" date="2016-11" db="UniProtKB">
        <authorList>
            <consortium name="WormBaseParasite"/>
        </authorList>
    </citation>
    <scope>IDENTIFICATION</scope>
</reference>
<evidence type="ECO:0000313" key="6">
    <source>
        <dbReference type="Proteomes" id="UP000095287"/>
    </source>
</evidence>
<feature type="domain" description="GST N-terminal" evidence="5">
    <location>
        <begin position="1"/>
        <end position="79"/>
    </location>
</feature>
<dbReference type="Gene3D" id="3.40.30.10">
    <property type="entry name" value="Glutaredoxin"/>
    <property type="match status" value="1"/>
</dbReference>
<dbReference type="CDD" id="cd03039">
    <property type="entry name" value="GST_N_Sigma_like"/>
    <property type="match status" value="1"/>
</dbReference>
<dbReference type="InterPro" id="IPR036249">
    <property type="entry name" value="Thioredoxin-like_sf"/>
</dbReference>
<organism evidence="6 7">
    <name type="scientific">Steinernema glaseri</name>
    <dbReference type="NCBI Taxonomy" id="37863"/>
    <lineage>
        <taxon>Eukaryota</taxon>
        <taxon>Metazoa</taxon>
        <taxon>Ecdysozoa</taxon>
        <taxon>Nematoda</taxon>
        <taxon>Chromadorea</taxon>
        <taxon>Rhabditida</taxon>
        <taxon>Tylenchina</taxon>
        <taxon>Panagrolaimomorpha</taxon>
        <taxon>Strongyloidoidea</taxon>
        <taxon>Steinernematidae</taxon>
        <taxon>Steinernema</taxon>
    </lineage>
</organism>
<comment type="similarity">
    <text evidence="3">Belongs to the GST superfamily. Sigma family.</text>
</comment>
<proteinExistence type="inferred from homology"/>
<keyword evidence="6" id="KW-1185">Reference proteome</keyword>
<evidence type="ECO:0000256" key="1">
    <source>
        <dbReference type="ARBA" id="ARBA00012452"/>
    </source>
</evidence>